<dbReference type="Gene3D" id="1.20.1560.10">
    <property type="entry name" value="ABC transporter type 1, transmembrane domain"/>
    <property type="match status" value="1"/>
</dbReference>
<evidence type="ECO:0000256" key="10">
    <source>
        <dbReference type="SAM" id="Phobius"/>
    </source>
</evidence>
<evidence type="ECO:0000313" key="14">
    <source>
        <dbReference type="Proteomes" id="UP000558113"/>
    </source>
</evidence>
<evidence type="ECO:0000256" key="5">
    <source>
        <dbReference type="ARBA" id="ARBA00022741"/>
    </source>
</evidence>
<name>A0A7X4YT88_9BACL</name>
<feature type="transmembrane region" description="Helical" evidence="10">
    <location>
        <begin position="264"/>
        <end position="281"/>
    </location>
</feature>
<proteinExistence type="predicted"/>
<dbReference type="InterPro" id="IPR003439">
    <property type="entry name" value="ABC_transporter-like_ATP-bd"/>
</dbReference>
<feature type="transmembrane region" description="Helical" evidence="10">
    <location>
        <begin position="20"/>
        <end position="50"/>
    </location>
</feature>
<protein>
    <submittedName>
        <fullName evidence="13">ATP-binding cassette domain-containing protein</fullName>
    </submittedName>
</protein>
<keyword evidence="6" id="KW-0378">Hydrolase</keyword>
<dbReference type="PANTHER" id="PTHR24221">
    <property type="entry name" value="ATP-BINDING CASSETTE SUB-FAMILY B"/>
    <property type="match status" value="1"/>
</dbReference>
<dbReference type="PROSITE" id="PS50929">
    <property type="entry name" value="ABC_TM1F"/>
    <property type="match status" value="1"/>
</dbReference>
<organism evidence="13 14">
    <name type="scientific">Paenibacillus sacheonensis</name>
    <dbReference type="NCBI Taxonomy" id="742054"/>
    <lineage>
        <taxon>Bacteria</taxon>
        <taxon>Bacillati</taxon>
        <taxon>Bacillota</taxon>
        <taxon>Bacilli</taxon>
        <taxon>Bacillales</taxon>
        <taxon>Paenibacillaceae</taxon>
        <taxon>Paenibacillus</taxon>
    </lineage>
</organism>
<dbReference type="PROSITE" id="PS00211">
    <property type="entry name" value="ABC_TRANSPORTER_1"/>
    <property type="match status" value="1"/>
</dbReference>
<keyword evidence="5" id="KW-0547">Nucleotide-binding</keyword>
<dbReference type="EMBL" id="JAAAMU010000010">
    <property type="protein sequence ID" value="NBC71114.1"/>
    <property type="molecule type" value="Genomic_DNA"/>
</dbReference>
<evidence type="ECO:0000256" key="2">
    <source>
        <dbReference type="ARBA" id="ARBA00022448"/>
    </source>
</evidence>
<dbReference type="SMART" id="SM00382">
    <property type="entry name" value="AAA"/>
    <property type="match status" value="1"/>
</dbReference>
<evidence type="ECO:0000259" key="12">
    <source>
        <dbReference type="PROSITE" id="PS50929"/>
    </source>
</evidence>
<dbReference type="RefSeq" id="WP_161700765.1">
    <property type="nucleotide sequence ID" value="NZ_JAAAMU010000010.1"/>
</dbReference>
<dbReference type="InterPro" id="IPR036640">
    <property type="entry name" value="ABC1_TM_sf"/>
</dbReference>
<keyword evidence="3" id="KW-1003">Cell membrane</keyword>
<evidence type="ECO:0000259" key="11">
    <source>
        <dbReference type="PROSITE" id="PS50893"/>
    </source>
</evidence>
<feature type="domain" description="ABC transporter" evidence="11">
    <location>
        <begin position="357"/>
        <end position="593"/>
    </location>
</feature>
<dbReference type="GO" id="GO:0005886">
    <property type="term" value="C:plasma membrane"/>
    <property type="evidence" value="ECO:0007669"/>
    <property type="project" value="UniProtKB-SubCell"/>
</dbReference>
<evidence type="ECO:0000256" key="8">
    <source>
        <dbReference type="ARBA" id="ARBA00022989"/>
    </source>
</evidence>
<dbReference type="GO" id="GO:0008234">
    <property type="term" value="F:cysteine-type peptidase activity"/>
    <property type="evidence" value="ECO:0007669"/>
    <property type="project" value="UniProtKB-KW"/>
</dbReference>
<accession>A0A7X4YT88</accession>
<evidence type="ECO:0000256" key="9">
    <source>
        <dbReference type="ARBA" id="ARBA00023136"/>
    </source>
</evidence>
<dbReference type="InterPro" id="IPR017871">
    <property type="entry name" value="ABC_transporter-like_CS"/>
</dbReference>
<dbReference type="PANTHER" id="PTHR24221:SF654">
    <property type="entry name" value="ATP-BINDING CASSETTE SUB-FAMILY B MEMBER 6"/>
    <property type="match status" value="1"/>
</dbReference>
<dbReference type="SUPFAM" id="SSF90123">
    <property type="entry name" value="ABC transporter transmembrane region"/>
    <property type="match status" value="1"/>
</dbReference>
<keyword evidence="14" id="KW-1185">Reference proteome</keyword>
<dbReference type="Pfam" id="PF00005">
    <property type="entry name" value="ABC_tran"/>
    <property type="match status" value="1"/>
</dbReference>
<dbReference type="PROSITE" id="PS50893">
    <property type="entry name" value="ABC_TRANSPORTER_2"/>
    <property type="match status" value="1"/>
</dbReference>
<dbReference type="SUPFAM" id="SSF52540">
    <property type="entry name" value="P-loop containing nucleoside triphosphate hydrolases"/>
    <property type="match status" value="1"/>
</dbReference>
<evidence type="ECO:0000313" key="13">
    <source>
        <dbReference type="EMBL" id="NBC71114.1"/>
    </source>
</evidence>
<evidence type="ECO:0000256" key="1">
    <source>
        <dbReference type="ARBA" id="ARBA00004651"/>
    </source>
</evidence>
<sequence length="600" mass="66448">MKHLLRYINKLREYAGIKLYVNLVGMTVISFLEGIGIFLLVPALGLIGIFRMDTGGIPFVSGLVEPLKAIPEGARLAVLLGGFTLLITGQALMQRKQTNLNLEIQHGFIRYLREDIYRGLLQANWAFFLKNRRSDFTHVMTNELLRVSMSTYLALRLSTTLLFTAVQICFALWLSVKLTAMVLICGLAVAVYSSKFIKRSKNIGDQTTELAQQYIGGMTDHFNGMKDIKSNMTEAQHLSWFGALCGRMEHNLVQFGKTQSASQFVYKVASVVLISLFVYLSLEAFRVPAESLVLIIVIFSRLWPKFSALQANWEQIAQSLPAFKSLADLERECAAAKELDSLDAAADGKPLRMAEGIECRGISYRYDNGGSSYALHQVSLSVPVNTMTAIVGKSGAGKSTLIDILIGLIKPEEGEVLVDGMRLSNDDGFSLRRSVSYVSQDPFLFHASIRENLLIAAPEAGEEQMWEALRFSASEEFVRQLPQGLDTVLGDRGVRLSGGERQRIVLARAILRKPSILILDEATSALDSENEAKIQYALDRLKGRTTIIVIAHRLSTIRNADQVLVLDNGQVIQRGGYHQLSADTKGTFSKLLEFQAGVRA</sequence>
<keyword evidence="4 10" id="KW-0812">Transmembrane</keyword>
<dbReference type="FunFam" id="3.40.50.300:FF:000299">
    <property type="entry name" value="ABC transporter ATP-binding protein/permease"/>
    <property type="match status" value="1"/>
</dbReference>
<dbReference type="GO" id="GO:0034040">
    <property type="term" value="F:ATPase-coupled lipid transmembrane transporter activity"/>
    <property type="evidence" value="ECO:0007669"/>
    <property type="project" value="TreeGrafter"/>
</dbReference>
<dbReference type="InterPro" id="IPR003593">
    <property type="entry name" value="AAA+_ATPase"/>
</dbReference>
<comment type="subcellular location">
    <subcellularLocation>
        <location evidence="1">Cell membrane</location>
        <topology evidence="1">Multi-pass membrane protein</topology>
    </subcellularLocation>
</comment>
<keyword evidence="8 10" id="KW-1133">Transmembrane helix</keyword>
<dbReference type="GO" id="GO:0140359">
    <property type="term" value="F:ABC-type transporter activity"/>
    <property type="evidence" value="ECO:0007669"/>
    <property type="project" value="InterPro"/>
</dbReference>
<evidence type="ECO:0000256" key="6">
    <source>
        <dbReference type="ARBA" id="ARBA00022807"/>
    </source>
</evidence>
<dbReference type="Pfam" id="PF00664">
    <property type="entry name" value="ABC_membrane"/>
    <property type="match status" value="1"/>
</dbReference>
<gene>
    <name evidence="13" type="ORF">GT003_19135</name>
</gene>
<dbReference type="AlphaFoldDB" id="A0A7X4YT88"/>
<dbReference type="GO" id="GO:0005524">
    <property type="term" value="F:ATP binding"/>
    <property type="evidence" value="ECO:0007669"/>
    <property type="project" value="UniProtKB-KW"/>
</dbReference>
<evidence type="ECO:0000256" key="4">
    <source>
        <dbReference type="ARBA" id="ARBA00022692"/>
    </source>
</evidence>
<evidence type="ECO:0000256" key="3">
    <source>
        <dbReference type="ARBA" id="ARBA00022475"/>
    </source>
</evidence>
<dbReference type="Proteomes" id="UP000558113">
    <property type="component" value="Unassembled WGS sequence"/>
</dbReference>
<keyword evidence="6" id="KW-0645">Protease</keyword>
<feature type="transmembrane region" description="Helical" evidence="10">
    <location>
        <begin position="153"/>
        <end position="174"/>
    </location>
</feature>
<dbReference type="InterPro" id="IPR011527">
    <property type="entry name" value="ABC1_TM_dom"/>
</dbReference>
<evidence type="ECO:0000256" key="7">
    <source>
        <dbReference type="ARBA" id="ARBA00022840"/>
    </source>
</evidence>
<dbReference type="OrthoDB" id="9770415at2"/>
<keyword evidence="9 10" id="KW-0472">Membrane</keyword>
<feature type="transmembrane region" description="Helical" evidence="10">
    <location>
        <begin position="180"/>
        <end position="197"/>
    </location>
</feature>
<keyword evidence="2" id="KW-0813">Transport</keyword>
<dbReference type="Gene3D" id="3.40.50.300">
    <property type="entry name" value="P-loop containing nucleotide triphosphate hydrolases"/>
    <property type="match status" value="1"/>
</dbReference>
<feature type="transmembrane region" description="Helical" evidence="10">
    <location>
        <begin position="73"/>
        <end position="93"/>
    </location>
</feature>
<keyword evidence="6" id="KW-0788">Thiol protease</keyword>
<reference evidence="13 14" key="1">
    <citation type="submission" date="2020-01" db="EMBL/GenBank/DDBJ databases">
        <title>Paenibacillus soybeanensis sp. nov. isolated from the nodules of soybean (Glycine max(L.) Merr).</title>
        <authorList>
            <person name="Wang H."/>
        </authorList>
    </citation>
    <scope>NUCLEOTIDE SEQUENCE [LARGE SCALE GENOMIC DNA]</scope>
    <source>
        <strain evidence="13 14">DSM 23054</strain>
    </source>
</reference>
<comment type="caution">
    <text evidence="13">The sequence shown here is derived from an EMBL/GenBank/DDBJ whole genome shotgun (WGS) entry which is preliminary data.</text>
</comment>
<keyword evidence="7 13" id="KW-0067">ATP-binding</keyword>
<dbReference type="InterPro" id="IPR027417">
    <property type="entry name" value="P-loop_NTPase"/>
</dbReference>
<feature type="domain" description="ABC transmembrane type-1" evidence="12">
    <location>
        <begin position="23"/>
        <end position="318"/>
    </location>
</feature>
<dbReference type="InterPro" id="IPR039421">
    <property type="entry name" value="Type_1_exporter"/>
</dbReference>
<dbReference type="GO" id="GO:0016887">
    <property type="term" value="F:ATP hydrolysis activity"/>
    <property type="evidence" value="ECO:0007669"/>
    <property type="project" value="InterPro"/>
</dbReference>